<comment type="caution">
    <text evidence="2">The sequence shown here is derived from an EMBL/GenBank/DDBJ whole genome shotgun (WGS) entry which is preliminary data.</text>
</comment>
<evidence type="ECO:0000313" key="2">
    <source>
        <dbReference type="EMBL" id="MPM91405.1"/>
    </source>
</evidence>
<feature type="region of interest" description="Disordered" evidence="1">
    <location>
        <begin position="67"/>
        <end position="160"/>
    </location>
</feature>
<feature type="compositionally biased region" description="Basic and acidic residues" evidence="1">
    <location>
        <begin position="87"/>
        <end position="103"/>
    </location>
</feature>
<dbReference type="EMBL" id="VSSQ01038464">
    <property type="protein sequence ID" value="MPM91405.1"/>
    <property type="molecule type" value="Genomic_DNA"/>
</dbReference>
<dbReference type="AlphaFoldDB" id="A0A645DQ66"/>
<sequence length="160" mass="16438">MAQRGAGKGDGDPVGQPAGDLVGQPGDGVLLMDDDRHPQLPGRQVGGHRHVAAEADHDIGGVVLQDVPGLVDGAPQSVRDLGEIDGEPARERDRVDELEIETGRRHHPGLEPLGGADGHQPHPGLAFAEPVGGGDQRRGVAGGAAPGEHDIGHLVLPVPF</sequence>
<accession>A0A645DQ66</accession>
<evidence type="ECO:0000256" key="1">
    <source>
        <dbReference type="SAM" id="MobiDB-lite"/>
    </source>
</evidence>
<proteinExistence type="predicted"/>
<organism evidence="2">
    <name type="scientific">bioreactor metagenome</name>
    <dbReference type="NCBI Taxonomy" id="1076179"/>
    <lineage>
        <taxon>unclassified sequences</taxon>
        <taxon>metagenomes</taxon>
        <taxon>ecological metagenomes</taxon>
    </lineage>
</organism>
<protein>
    <submittedName>
        <fullName evidence="2">Uncharacterized protein</fullName>
    </submittedName>
</protein>
<gene>
    <name evidence="2" type="ORF">SDC9_138534</name>
</gene>
<reference evidence="2" key="1">
    <citation type="submission" date="2019-08" db="EMBL/GenBank/DDBJ databases">
        <authorList>
            <person name="Kucharzyk K."/>
            <person name="Murdoch R.W."/>
            <person name="Higgins S."/>
            <person name="Loffler F."/>
        </authorList>
    </citation>
    <scope>NUCLEOTIDE SEQUENCE</scope>
</reference>
<feature type="region of interest" description="Disordered" evidence="1">
    <location>
        <begin position="1"/>
        <end position="49"/>
    </location>
</feature>
<name>A0A645DQ66_9ZZZZ</name>